<keyword evidence="1" id="KW-0812">Transmembrane</keyword>
<protein>
    <submittedName>
        <fullName evidence="2">Uncharacterized protein</fullName>
    </submittedName>
</protein>
<evidence type="ECO:0000313" key="2">
    <source>
        <dbReference type="EMBL" id="QDP20383.1"/>
    </source>
</evidence>
<dbReference type="KEGG" id="sxa:FMM02_10725"/>
<dbReference type="RefSeq" id="WP_147494831.1">
    <property type="nucleotide sequence ID" value="NZ_CP041659.1"/>
</dbReference>
<dbReference type="Proteomes" id="UP000321857">
    <property type="component" value="Chromosome"/>
</dbReference>
<keyword evidence="1" id="KW-1133">Transmembrane helix</keyword>
<name>A0A516ITY5_9SPHN</name>
<keyword evidence="1" id="KW-0472">Membrane</keyword>
<keyword evidence="3" id="KW-1185">Reference proteome</keyword>
<organism evidence="2 3">
    <name type="scientific">Sphingomonas xanthus</name>
    <dbReference type="NCBI Taxonomy" id="2594473"/>
    <lineage>
        <taxon>Bacteria</taxon>
        <taxon>Pseudomonadati</taxon>
        <taxon>Pseudomonadota</taxon>
        <taxon>Alphaproteobacteria</taxon>
        <taxon>Sphingomonadales</taxon>
        <taxon>Sphingomonadaceae</taxon>
        <taxon>Sphingomonas</taxon>
    </lineage>
</organism>
<proteinExistence type="predicted"/>
<reference evidence="2 3" key="1">
    <citation type="submission" date="2019-07" db="EMBL/GenBank/DDBJ databases">
        <title>Sphingomonas AE3 Genome sequencing and assembly.</title>
        <authorList>
            <person name="Kim H."/>
        </authorList>
    </citation>
    <scope>NUCLEOTIDE SEQUENCE [LARGE SCALE GENOMIC DNA]</scope>
    <source>
        <strain evidence="2 3">AE3</strain>
    </source>
</reference>
<feature type="transmembrane region" description="Helical" evidence="1">
    <location>
        <begin position="36"/>
        <end position="56"/>
    </location>
</feature>
<feature type="transmembrane region" description="Helical" evidence="1">
    <location>
        <begin position="68"/>
        <end position="87"/>
    </location>
</feature>
<feature type="transmembrane region" description="Helical" evidence="1">
    <location>
        <begin position="12"/>
        <end position="30"/>
    </location>
</feature>
<evidence type="ECO:0000256" key="1">
    <source>
        <dbReference type="SAM" id="Phobius"/>
    </source>
</evidence>
<evidence type="ECO:0000313" key="3">
    <source>
        <dbReference type="Proteomes" id="UP000321857"/>
    </source>
</evidence>
<sequence>MIQPTPWRMTSLAFGVWALNFLLVYAVALVDESGVLAKWAAVGLGLVSIAAFFFIWRWAAGRDEARMVRLAVAIAAAATLFNSLIILA</sequence>
<dbReference type="EMBL" id="CP041659">
    <property type="protein sequence ID" value="QDP20383.1"/>
    <property type="molecule type" value="Genomic_DNA"/>
</dbReference>
<gene>
    <name evidence="2" type="ORF">FMM02_10725</name>
</gene>
<dbReference type="AlphaFoldDB" id="A0A516ITY5"/>
<accession>A0A516ITY5</accession>